<comment type="caution">
    <text evidence="2">The sequence shown here is derived from an EMBL/GenBank/DDBJ whole genome shotgun (WGS) entry which is preliminary data.</text>
</comment>
<evidence type="ECO:0000256" key="1">
    <source>
        <dbReference type="SAM" id="Phobius"/>
    </source>
</evidence>
<evidence type="ECO:0000313" key="3">
    <source>
        <dbReference type="Proteomes" id="UP000094638"/>
    </source>
</evidence>
<name>A0ABX3B3X8_9VIBR</name>
<keyword evidence="1" id="KW-0812">Transmembrane</keyword>
<protein>
    <submittedName>
        <fullName evidence="2">Uncharacterized protein</fullName>
    </submittedName>
</protein>
<reference evidence="2 3" key="1">
    <citation type="journal article" date="2012" name="Science">
        <title>Ecological populations of bacteria act as socially cohesive units of antibiotic production and resistance.</title>
        <authorList>
            <person name="Cordero O.X."/>
            <person name="Wildschutte H."/>
            <person name="Kirkup B."/>
            <person name="Proehl S."/>
            <person name="Ngo L."/>
            <person name="Hussain F."/>
            <person name="Le Roux F."/>
            <person name="Mincer T."/>
            <person name="Polz M.F."/>
        </authorList>
    </citation>
    <scope>NUCLEOTIDE SEQUENCE [LARGE SCALE GENOMIC DNA]</scope>
    <source>
        <strain evidence="2 3">1F-267</strain>
    </source>
</reference>
<dbReference type="RefSeq" id="WP_017102506.1">
    <property type="nucleotide sequence ID" value="NZ_AJZO02000264.1"/>
</dbReference>
<sequence length="140" mass="14694">MNNENLPAKNNHINLTDMGNLDLSTLDEPQRAHIVSKFAESKVELTKKAQQMNIDLGATRTNLGDLTSTVRDATTDGTSVTITHSQTTSLGRTEVVMGNTERAAKGKMSRTGAGEGSGGMMGIVAMLCVAGVIIAMIMGG</sequence>
<accession>A0ABX3B3X8</accession>
<evidence type="ECO:0000313" key="2">
    <source>
        <dbReference type="EMBL" id="OEF43771.1"/>
    </source>
</evidence>
<proteinExistence type="predicted"/>
<gene>
    <name evidence="2" type="ORF">A163_11880</name>
</gene>
<organism evidence="2 3">
    <name type="scientific">Vibrio tasmaniensis 1F-267</name>
    <dbReference type="NCBI Taxonomy" id="1191324"/>
    <lineage>
        <taxon>Bacteria</taxon>
        <taxon>Pseudomonadati</taxon>
        <taxon>Pseudomonadota</taxon>
        <taxon>Gammaproteobacteria</taxon>
        <taxon>Vibrionales</taxon>
        <taxon>Vibrionaceae</taxon>
        <taxon>Vibrio</taxon>
    </lineage>
</organism>
<keyword evidence="3" id="KW-1185">Reference proteome</keyword>
<keyword evidence="1" id="KW-1133">Transmembrane helix</keyword>
<dbReference type="Proteomes" id="UP000094638">
    <property type="component" value="Unassembled WGS sequence"/>
</dbReference>
<keyword evidence="1" id="KW-0472">Membrane</keyword>
<feature type="transmembrane region" description="Helical" evidence="1">
    <location>
        <begin position="118"/>
        <end position="138"/>
    </location>
</feature>
<dbReference type="EMBL" id="AJZO02000264">
    <property type="protein sequence ID" value="OEF43771.1"/>
    <property type="molecule type" value="Genomic_DNA"/>
</dbReference>